<feature type="region of interest" description="Disordered" evidence="1">
    <location>
        <begin position="112"/>
        <end position="136"/>
    </location>
</feature>
<evidence type="ECO:0000313" key="3">
    <source>
        <dbReference type="Proteomes" id="UP000053989"/>
    </source>
</evidence>
<name>A0A0C3E5F9_9AGAM</name>
<reference evidence="2 3" key="1">
    <citation type="submission" date="2014-04" db="EMBL/GenBank/DDBJ databases">
        <authorList>
            <consortium name="DOE Joint Genome Institute"/>
            <person name="Kuo A."/>
            <person name="Kohler A."/>
            <person name="Nagy L.G."/>
            <person name="Floudas D."/>
            <person name="Copeland A."/>
            <person name="Barry K.W."/>
            <person name="Cichocki N."/>
            <person name="Veneault-Fourrey C."/>
            <person name="LaButti K."/>
            <person name="Lindquist E.A."/>
            <person name="Lipzen A."/>
            <person name="Lundell T."/>
            <person name="Morin E."/>
            <person name="Murat C."/>
            <person name="Sun H."/>
            <person name="Tunlid A."/>
            <person name="Henrissat B."/>
            <person name="Grigoriev I.V."/>
            <person name="Hibbett D.S."/>
            <person name="Martin F."/>
            <person name="Nordberg H.P."/>
            <person name="Cantor M.N."/>
            <person name="Hua S.X."/>
        </authorList>
    </citation>
    <scope>NUCLEOTIDE SEQUENCE [LARGE SCALE GENOMIC DNA]</scope>
    <source>
        <strain evidence="2 3">Foug A</strain>
    </source>
</reference>
<dbReference type="InParanoid" id="A0A0C3E5F9"/>
<proteinExistence type="predicted"/>
<reference evidence="3" key="2">
    <citation type="submission" date="2015-01" db="EMBL/GenBank/DDBJ databases">
        <title>Evolutionary Origins and Diversification of the Mycorrhizal Mutualists.</title>
        <authorList>
            <consortium name="DOE Joint Genome Institute"/>
            <consortium name="Mycorrhizal Genomics Consortium"/>
            <person name="Kohler A."/>
            <person name="Kuo A."/>
            <person name="Nagy L.G."/>
            <person name="Floudas D."/>
            <person name="Copeland A."/>
            <person name="Barry K.W."/>
            <person name="Cichocki N."/>
            <person name="Veneault-Fourrey C."/>
            <person name="LaButti K."/>
            <person name="Lindquist E.A."/>
            <person name="Lipzen A."/>
            <person name="Lundell T."/>
            <person name="Morin E."/>
            <person name="Murat C."/>
            <person name="Riley R."/>
            <person name="Ohm R."/>
            <person name="Sun H."/>
            <person name="Tunlid A."/>
            <person name="Henrissat B."/>
            <person name="Grigoriev I.V."/>
            <person name="Hibbett D.S."/>
            <person name="Martin F."/>
        </authorList>
    </citation>
    <scope>NUCLEOTIDE SEQUENCE [LARGE SCALE GENOMIC DNA]</scope>
    <source>
        <strain evidence="3">Foug A</strain>
    </source>
</reference>
<sequence>MPFWTEHGAVIRHALMSYLDVQPMKWGLRSLGHVSCHGVFPDLSSEYSTSSPANRGQCTTRPVAQSANSAHVGAFGRQPSPDVRTDNSDDFRRWPSRDSSICLFRRRNTQPRPHVLFHPTSTNTDSAGSHARRCRG</sequence>
<evidence type="ECO:0000313" key="2">
    <source>
        <dbReference type="EMBL" id="KIM63669.1"/>
    </source>
</evidence>
<dbReference type="AlphaFoldDB" id="A0A0C3E5F9"/>
<feature type="compositionally biased region" description="Basic and acidic residues" evidence="1">
    <location>
        <begin position="83"/>
        <end position="94"/>
    </location>
</feature>
<feature type="region of interest" description="Disordered" evidence="1">
    <location>
        <begin position="45"/>
        <end position="94"/>
    </location>
</feature>
<dbReference type="EMBL" id="KN822033">
    <property type="protein sequence ID" value="KIM63669.1"/>
    <property type="molecule type" value="Genomic_DNA"/>
</dbReference>
<gene>
    <name evidence="2" type="ORF">SCLCIDRAFT_736024</name>
</gene>
<dbReference type="Proteomes" id="UP000053989">
    <property type="component" value="Unassembled WGS sequence"/>
</dbReference>
<protein>
    <submittedName>
        <fullName evidence="2">Uncharacterized protein</fullName>
    </submittedName>
</protein>
<feature type="compositionally biased region" description="Polar residues" evidence="1">
    <location>
        <begin position="45"/>
        <end position="69"/>
    </location>
</feature>
<keyword evidence="3" id="KW-1185">Reference proteome</keyword>
<accession>A0A0C3E5F9</accession>
<organism evidence="2 3">
    <name type="scientific">Scleroderma citrinum Foug A</name>
    <dbReference type="NCBI Taxonomy" id="1036808"/>
    <lineage>
        <taxon>Eukaryota</taxon>
        <taxon>Fungi</taxon>
        <taxon>Dikarya</taxon>
        <taxon>Basidiomycota</taxon>
        <taxon>Agaricomycotina</taxon>
        <taxon>Agaricomycetes</taxon>
        <taxon>Agaricomycetidae</taxon>
        <taxon>Boletales</taxon>
        <taxon>Sclerodermatineae</taxon>
        <taxon>Sclerodermataceae</taxon>
        <taxon>Scleroderma</taxon>
    </lineage>
</organism>
<evidence type="ECO:0000256" key="1">
    <source>
        <dbReference type="SAM" id="MobiDB-lite"/>
    </source>
</evidence>
<dbReference type="HOGENOM" id="CLU_1876659_0_0_1"/>